<dbReference type="GO" id="GO:0006879">
    <property type="term" value="P:intracellular iron ion homeostasis"/>
    <property type="evidence" value="ECO:0007669"/>
    <property type="project" value="TreeGrafter"/>
</dbReference>
<evidence type="ECO:0000256" key="3">
    <source>
        <dbReference type="ARBA" id="ARBA00022448"/>
    </source>
</evidence>
<dbReference type="PANTHER" id="PTHR32361:SF28">
    <property type="entry name" value="FRP1P"/>
    <property type="match status" value="1"/>
</dbReference>
<dbReference type="InterPro" id="IPR051410">
    <property type="entry name" value="Ferric/Cupric_Reductase"/>
</dbReference>
<name>A0A3M2SGB8_9HYPO</name>
<proteinExistence type="inferred from homology"/>
<evidence type="ECO:0000313" key="14">
    <source>
        <dbReference type="Proteomes" id="UP000277212"/>
    </source>
</evidence>
<dbReference type="Pfam" id="PF08030">
    <property type="entry name" value="NAD_binding_6"/>
    <property type="match status" value="1"/>
</dbReference>
<evidence type="ECO:0000259" key="12">
    <source>
        <dbReference type="PROSITE" id="PS51384"/>
    </source>
</evidence>
<evidence type="ECO:0000313" key="13">
    <source>
        <dbReference type="EMBL" id="RMJ16345.1"/>
    </source>
</evidence>
<reference evidence="13 14" key="1">
    <citation type="submission" date="2017-06" db="EMBL/GenBank/DDBJ databases">
        <title>Comparative genomic analysis of Ambrosia Fusariam Clade fungi.</title>
        <authorList>
            <person name="Stajich J.E."/>
            <person name="Carrillo J."/>
            <person name="Kijimoto T."/>
            <person name="Eskalen A."/>
            <person name="O'Donnell K."/>
            <person name="Kasson M."/>
        </authorList>
    </citation>
    <scope>NUCLEOTIDE SEQUENCE [LARGE SCALE GENOMIC DNA]</scope>
    <source>
        <strain evidence="13">UCR3666</strain>
    </source>
</reference>
<evidence type="ECO:0000256" key="5">
    <source>
        <dbReference type="ARBA" id="ARBA00022982"/>
    </source>
</evidence>
<keyword evidence="9 11" id="KW-0472">Membrane</keyword>
<gene>
    <name evidence="13" type="ORF">CDV36_004019</name>
</gene>
<comment type="caution">
    <text evidence="13">The sequence shown here is derived from an EMBL/GenBank/DDBJ whole genome shotgun (WGS) entry which is preliminary data.</text>
</comment>
<dbReference type="PROSITE" id="PS51384">
    <property type="entry name" value="FAD_FR"/>
    <property type="match status" value="1"/>
</dbReference>
<keyword evidence="3" id="KW-0813">Transport</keyword>
<dbReference type="Proteomes" id="UP000277212">
    <property type="component" value="Unassembled WGS sequence"/>
</dbReference>
<feature type="transmembrane region" description="Helical" evidence="11">
    <location>
        <begin position="244"/>
        <end position="264"/>
    </location>
</feature>
<protein>
    <recommendedName>
        <fullName evidence="12">FAD-binding FR-type domain-containing protein</fullName>
    </recommendedName>
</protein>
<dbReference type="Pfam" id="PF01794">
    <property type="entry name" value="Ferric_reduct"/>
    <property type="match status" value="1"/>
</dbReference>
<feature type="transmembrane region" description="Helical" evidence="11">
    <location>
        <begin position="156"/>
        <end position="179"/>
    </location>
</feature>
<dbReference type="Pfam" id="PF08022">
    <property type="entry name" value="FAD_binding_8"/>
    <property type="match status" value="1"/>
</dbReference>
<comment type="similarity">
    <text evidence="2">Belongs to the ferric reductase (FRE) family.</text>
</comment>
<feature type="transmembrane region" description="Helical" evidence="11">
    <location>
        <begin position="123"/>
        <end position="144"/>
    </location>
</feature>
<dbReference type="PANTHER" id="PTHR32361">
    <property type="entry name" value="FERRIC/CUPRIC REDUCTASE TRANSMEMBRANE COMPONENT"/>
    <property type="match status" value="1"/>
</dbReference>
<feature type="transmembrane region" description="Helical" evidence="11">
    <location>
        <begin position="25"/>
        <end position="45"/>
    </location>
</feature>
<dbReference type="GO" id="GO:0005886">
    <property type="term" value="C:plasma membrane"/>
    <property type="evidence" value="ECO:0007669"/>
    <property type="project" value="TreeGrafter"/>
</dbReference>
<dbReference type="AlphaFoldDB" id="A0A3M2SGB8"/>
<dbReference type="InterPro" id="IPR013130">
    <property type="entry name" value="Fe3_Rdtase_TM_dom"/>
</dbReference>
<organism evidence="13 14">
    <name type="scientific">Fusarium kuroshium</name>
    <dbReference type="NCBI Taxonomy" id="2010991"/>
    <lineage>
        <taxon>Eukaryota</taxon>
        <taxon>Fungi</taxon>
        <taxon>Dikarya</taxon>
        <taxon>Ascomycota</taxon>
        <taxon>Pezizomycotina</taxon>
        <taxon>Sordariomycetes</taxon>
        <taxon>Hypocreomycetidae</taxon>
        <taxon>Hypocreales</taxon>
        <taxon>Nectriaceae</taxon>
        <taxon>Fusarium</taxon>
        <taxon>Fusarium solani species complex</taxon>
    </lineage>
</organism>
<feature type="compositionally biased region" description="Low complexity" evidence="10">
    <location>
        <begin position="449"/>
        <end position="460"/>
    </location>
</feature>
<keyword evidence="14" id="KW-1185">Reference proteome</keyword>
<evidence type="ECO:0000256" key="7">
    <source>
        <dbReference type="ARBA" id="ARBA00023002"/>
    </source>
</evidence>
<keyword evidence="7" id="KW-0560">Oxidoreductase</keyword>
<feature type="transmembrane region" description="Helical" evidence="11">
    <location>
        <begin position="83"/>
        <end position="103"/>
    </location>
</feature>
<dbReference type="CDD" id="cd06186">
    <property type="entry name" value="NOX_Duox_like_FAD_NADP"/>
    <property type="match status" value="1"/>
</dbReference>
<keyword evidence="6 11" id="KW-1133">Transmembrane helix</keyword>
<dbReference type="SFLD" id="SFLDS00052">
    <property type="entry name" value="Ferric_Reductase_Domain"/>
    <property type="match status" value="1"/>
</dbReference>
<feature type="transmembrane region" description="Helical" evidence="11">
    <location>
        <begin position="191"/>
        <end position="211"/>
    </location>
</feature>
<dbReference type="SFLD" id="SFLDG01168">
    <property type="entry name" value="Ferric_reductase_subgroup_(FRE"/>
    <property type="match status" value="1"/>
</dbReference>
<dbReference type="GO" id="GO:0015677">
    <property type="term" value="P:copper ion import"/>
    <property type="evidence" value="ECO:0007669"/>
    <property type="project" value="TreeGrafter"/>
</dbReference>
<keyword evidence="5" id="KW-0249">Electron transport</keyword>
<evidence type="ECO:0000256" key="4">
    <source>
        <dbReference type="ARBA" id="ARBA00022692"/>
    </source>
</evidence>
<comment type="subcellular location">
    <subcellularLocation>
        <location evidence="1">Membrane</location>
        <topology evidence="1">Multi-pass membrane protein</topology>
    </subcellularLocation>
</comment>
<keyword evidence="8" id="KW-0406">Ion transport</keyword>
<feature type="domain" description="FAD-binding FR-type" evidence="12">
    <location>
        <begin position="253"/>
        <end position="365"/>
    </location>
</feature>
<sequence>MAGGHADPAFLAKLARRKQMNFESMAIFAGAMAGLFCLFAFPHLLRRIGAGLGASRKPNTVTRFFRKVRGACLQELPWVPSGAHLILITAYLAINVIVTFTNFDNQNMPVLSNVASRTGWMGIANLLITIFLSLKNTPLAILTASSYERLNILHRVAGYTTLIFVIVHSCAYAAMFGMQGLIKRLTERDEIYGMVATGSFLIVSIAGAVIRNWWYELFYYLHVTFWIVAIITTGLHQPEPSKKVLYAAAVAGGIWFLERIVRFIRIIINSTNNTVTLMPLPNGGTRVTLAKAPLRSAPGKHGFLWIPSVRAAETHPFTIVATNPLEFVVAAHDGFTQTLHKYALQSPGIKLKASVEGPYGAFPDASEYDKVVLVAGGSGASFTVGAALNMLEKLREEDEKEVVFIWMIKNQTYLTWFSDHLETLRSDRRVSVKVYVTRVSTTEIDTEKPPSTSNSSSNCTFVDSDPEKEALPRITIPRLSVDIEKDGFSSPTESPASPSDDSTIDFPSDIPVMYGRPDVASLIHGAVDGVSSDKRVLVMGCGPRSLISTVRNVTAECITSDGPGMELHCEQFGW</sequence>
<evidence type="ECO:0000256" key="11">
    <source>
        <dbReference type="SAM" id="Phobius"/>
    </source>
</evidence>
<dbReference type="SUPFAM" id="SSF52343">
    <property type="entry name" value="Ferredoxin reductase-like, C-terminal NADP-linked domain"/>
    <property type="match status" value="1"/>
</dbReference>
<dbReference type="GO" id="GO:0006826">
    <property type="term" value="P:iron ion transport"/>
    <property type="evidence" value="ECO:0007669"/>
    <property type="project" value="TreeGrafter"/>
</dbReference>
<evidence type="ECO:0000256" key="10">
    <source>
        <dbReference type="SAM" id="MobiDB-lite"/>
    </source>
</evidence>
<feature type="region of interest" description="Disordered" evidence="10">
    <location>
        <begin position="443"/>
        <end position="464"/>
    </location>
</feature>
<dbReference type="InterPro" id="IPR017927">
    <property type="entry name" value="FAD-bd_FR_type"/>
</dbReference>
<dbReference type="InterPro" id="IPR013112">
    <property type="entry name" value="FAD-bd_8"/>
</dbReference>
<dbReference type="EMBL" id="NKUJ01000049">
    <property type="protein sequence ID" value="RMJ16345.1"/>
    <property type="molecule type" value="Genomic_DNA"/>
</dbReference>
<dbReference type="GO" id="GO:0000293">
    <property type="term" value="F:ferric-chelate reductase activity"/>
    <property type="evidence" value="ECO:0007669"/>
    <property type="project" value="UniProtKB-ARBA"/>
</dbReference>
<evidence type="ECO:0000256" key="8">
    <source>
        <dbReference type="ARBA" id="ARBA00023065"/>
    </source>
</evidence>
<dbReference type="OrthoDB" id="10006946at2759"/>
<feature type="region of interest" description="Disordered" evidence="10">
    <location>
        <begin position="485"/>
        <end position="506"/>
    </location>
</feature>
<feature type="compositionally biased region" description="Polar residues" evidence="10">
    <location>
        <begin position="489"/>
        <end position="501"/>
    </location>
</feature>
<evidence type="ECO:0000256" key="2">
    <source>
        <dbReference type="ARBA" id="ARBA00006278"/>
    </source>
</evidence>
<feature type="transmembrane region" description="Helical" evidence="11">
    <location>
        <begin position="217"/>
        <end position="235"/>
    </location>
</feature>
<dbReference type="STRING" id="2010991.A0A3M2SGB8"/>
<evidence type="ECO:0000256" key="9">
    <source>
        <dbReference type="ARBA" id="ARBA00023136"/>
    </source>
</evidence>
<dbReference type="Gene3D" id="3.40.50.80">
    <property type="entry name" value="Nucleotide-binding domain of ferredoxin-NADP reductase (FNR) module"/>
    <property type="match status" value="1"/>
</dbReference>
<accession>A0A3M2SGB8</accession>
<evidence type="ECO:0000256" key="6">
    <source>
        <dbReference type="ARBA" id="ARBA00022989"/>
    </source>
</evidence>
<evidence type="ECO:0000256" key="1">
    <source>
        <dbReference type="ARBA" id="ARBA00004141"/>
    </source>
</evidence>
<dbReference type="InterPro" id="IPR039261">
    <property type="entry name" value="FNR_nucleotide-bd"/>
</dbReference>
<keyword evidence="4 11" id="KW-0812">Transmembrane</keyword>
<dbReference type="InterPro" id="IPR013121">
    <property type="entry name" value="Fe_red_NAD-bd_6"/>
</dbReference>